<keyword evidence="1" id="KW-0472">Membrane</keyword>
<accession>A0A518HJF3</accession>
<gene>
    <name evidence="2" type="ORF">Enr13x_08100</name>
</gene>
<evidence type="ECO:0000313" key="3">
    <source>
        <dbReference type="Proteomes" id="UP000319004"/>
    </source>
</evidence>
<organism evidence="2 3">
    <name type="scientific">Stieleria neptunia</name>
    <dbReference type="NCBI Taxonomy" id="2527979"/>
    <lineage>
        <taxon>Bacteria</taxon>
        <taxon>Pseudomonadati</taxon>
        <taxon>Planctomycetota</taxon>
        <taxon>Planctomycetia</taxon>
        <taxon>Pirellulales</taxon>
        <taxon>Pirellulaceae</taxon>
        <taxon>Stieleria</taxon>
    </lineage>
</organism>
<name>A0A518HJF3_9BACT</name>
<evidence type="ECO:0000313" key="2">
    <source>
        <dbReference type="EMBL" id="QDV40972.1"/>
    </source>
</evidence>
<sequence length="112" mass="11868">MVFAILRAVSLPMIAVAVVAAFFTSIALGQAILFGGKHARVASMLVGAVFFVVAMTFVALRQSNGQSAEDLIPLLFFNAIFGACWGYLGGVLVGSVFMLAEKVRTIINPDRS</sequence>
<feature type="transmembrane region" description="Helical" evidence="1">
    <location>
        <begin position="12"/>
        <end position="34"/>
    </location>
</feature>
<feature type="transmembrane region" description="Helical" evidence="1">
    <location>
        <begin position="72"/>
        <end position="100"/>
    </location>
</feature>
<keyword evidence="3" id="KW-1185">Reference proteome</keyword>
<dbReference type="EMBL" id="CP037423">
    <property type="protein sequence ID" value="QDV40972.1"/>
    <property type="molecule type" value="Genomic_DNA"/>
</dbReference>
<feature type="transmembrane region" description="Helical" evidence="1">
    <location>
        <begin position="41"/>
        <end position="60"/>
    </location>
</feature>
<dbReference type="AlphaFoldDB" id="A0A518HJF3"/>
<evidence type="ECO:0000256" key="1">
    <source>
        <dbReference type="SAM" id="Phobius"/>
    </source>
</evidence>
<keyword evidence="1" id="KW-0812">Transmembrane</keyword>
<dbReference type="KEGG" id="snep:Enr13x_08100"/>
<keyword evidence="1" id="KW-1133">Transmembrane helix</keyword>
<dbReference type="Proteomes" id="UP000319004">
    <property type="component" value="Chromosome"/>
</dbReference>
<proteinExistence type="predicted"/>
<reference evidence="2 3" key="1">
    <citation type="submission" date="2019-03" db="EMBL/GenBank/DDBJ databases">
        <title>Deep-cultivation of Planctomycetes and their phenomic and genomic characterization uncovers novel biology.</title>
        <authorList>
            <person name="Wiegand S."/>
            <person name="Jogler M."/>
            <person name="Boedeker C."/>
            <person name="Pinto D."/>
            <person name="Vollmers J."/>
            <person name="Rivas-Marin E."/>
            <person name="Kohn T."/>
            <person name="Peeters S.H."/>
            <person name="Heuer A."/>
            <person name="Rast P."/>
            <person name="Oberbeckmann S."/>
            <person name="Bunk B."/>
            <person name="Jeske O."/>
            <person name="Meyerdierks A."/>
            <person name="Storesund J.E."/>
            <person name="Kallscheuer N."/>
            <person name="Luecker S."/>
            <person name="Lage O.M."/>
            <person name="Pohl T."/>
            <person name="Merkel B.J."/>
            <person name="Hornburger P."/>
            <person name="Mueller R.-W."/>
            <person name="Bruemmer F."/>
            <person name="Labrenz M."/>
            <person name="Spormann A.M."/>
            <person name="Op den Camp H."/>
            <person name="Overmann J."/>
            <person name="Amann R."/>
            <person name="Jetten M.S.M."/>
            <person name="Mascher T."/>
            <person name="Medema M.H."/>
            <person name="Devos D.P."/>
            <person name="Kaster A.-K."/>
            <person name="Ovreas L."/>
            <person name="Rohde M."/>
            <person name="Galperin M.Y."/>
            <person name="Jogler C."/>
        </authorList>
    </citation>
    <scope>NUCLEOTIDE SEQUENCE [LARGE SCALE GENOMIC DNA]</scope>
    <source>
        <strain evidence="2 3">Enr13</strain>
    </source>
</reference>
<protein>
    <submittedName>
        <fullName evidence="2">Uncharacterized protein</fullName>
    </submittedName>
</protein>